<reference evidence="8" key="1">
    <citation type="submission" date="2021-02" db="EMBL/GenBank/DDBJ databases">
        <title>Genome sequence of Rhodospirillales sp. strain TMPK1 isolated from soil.</title>
        <authorList>
            <person name="Nakai R."/>
            <person name="Kusada H."/>
            <person name="Tamaki H."/>
        </authorList>
    </citation>
    <scope>NUCLEOTIDE SEQUENCE</scope>
    <source>
        <strain evidence="8">TMPK1</strain>
    </source>
</reference>
<keyword evidence="3 6" id="KW-0547">Nucleotide-binding</keyword>
<dbReference type="PANTHER" id="PTHR43033">
    <property type="entry name" value="TRNA(ILE)-LYSIDINE SYNTHASE-RELATED"/>
    <property type="match status" value="1"/>
</dbReference>
<comment type="subcellular location">
    <subcellularLocation>
        <location evidence="6">Cytoplasm</location>
    </subcellularLocation>
</comment>
<dbReference type="InterPro" id="IPR012094">
    <property type="entry name" value="tRNA_Ile_lys_synt"/>
</dbReference>
<keyword evidence="9" id="KW-1185">Reference proteome</keyword>
<proteinExistence type="inferred from homology"/>
<keyword evidence="6" id="KW-0963">Cytoplasm</keyword>
<keyword evidence="4 6" id="KW-0067">ATP-binding</keyword>
<dbReference type="InterPro" id="IPR012795">
    <property type="entry name" value="tRNA_Ile_lys_synt_N"/>
</dbReference>
<gene>
    <name evidence="6" type="primary">tilS</name>
    <name evidence="8" type="ORF">TMPK1_23950</name>
</gene>
<comment type="domain">
    <text evidence="6">The N-terminal region contains the highly conserved SGGXDS motif, predicted to be a P-loop motif involved in ATP binding.</text>
</comment>
<dbReference type="AlphaFoldDB" id="A0A8S8X8F7"/>
<feature type="domain" description="tRNA(Ile)-lysidine/2-thiocytidine synthase N-terminal" evidence="7">
    <location>
        <begin position="28"/>
        <end position="206"/>
    </location>
</feature>
<sequence length="352" mass="36780">MLTAAAIDAAEFDGLLATLGPFEPAPHLAVGVSGGADSLALTLLLDEWVRARGGMVHAFTVDHALRDASAAEAAQVGAWLGARGIAHTVLPWTGPKPATGLMEAARDARRDLLTRACRERGLLHLCLGHHQDDQAETVLLRLAKGSGVDGLGGMAPLTETPHVRLLRPLLDQPKDRLRATCVRFGQKVIEDPSNFDPRFARPRLRAVAEALGEEGLGAAALCATAARARAAAAALAAATSQLLARRVTIGTDGVYLNRGDWLDEPVELRLRALAAVLARTGGRTPAPKREKLASLDRSLAEPAFPGATLGGSRISPAGSDGVIFLPELGRAAEPRPLTAVAGAVVSGFRNII</sequence>
<organism evidence="8 9">
    <name type="scientific">Roseiterribacter gracilis</name>
    <dbReference type="NCBI Taxonomy" id="2812848"/>
    <lineage>
        <taxon>Bacteria</taxon>
        <taxon>Pseudomonadati</taxon>
        <taxon>Pseudomonadota</taxon>
        <taxon>Alphaproteobacteria</taxon>
        <taxon>Rhodospirillales</taxon>
        <taxon>Roseiterribacteraceae</taxon>
        <taxon>Roseiterribacter</taxon>
    </lineage>
</organism>
<name>A0A8S8X8F7_9PROT</name>
<dbReference type="GO" id="GO:0032267">
    <property type="term" value="F:tRNA(Ile)-lysidine synthase activity"/>
    <property type="evidence" value="ECO:0007669"/>
    <property type="project" value="UniProtKB-EC"/>
</dbReference>
<comment type="caution">
    <text evidence="8">The sequence shown here is derived from an EMBL/GenBank/DDBJ whole genome shotgun (WGS) entry which is preliminary data.</text>
</comment>
<evidence type="ECO:0000256" key="6">
    <source>
        <dbReference type="HAMAP-Rule" id="MF_01161"/>
    </source>
</evidence>
<comment type="similarity">
    <text evidence="6">Belongs to the tRNA(Ile)-lysidine synthase family.</text>
</comment>
<keyword evidence="1 6" id="KW-0436">Ligase</keyword>
<dbReference type="EC" id="6.3.4.19" evidence="6"/>
<evidence type="ECO:0000256" key="1">
    <source>
        <dbReference type="ARBA" id="ARBA00022598"/>
    </source>
</evidence>
<dbReference type="NCBIfam" id="TIGR02432">
    <property type="entry name" value="lysidine_TilS_N"/>
    <property type="match status" value="1"/>
</dbReference>
<protein>
    <recommendedName>
        <fullName evidence="6">tRNA(Ile)-lysidine synthase</fullName>
        <ecNumber evidence="6">6.3.4.19</ecNumber>
    </recommendedName>
    <alternativeName>
        <fullName evidence="6">tRNA(Ile)-2-lysyl-cytidine synthase</fullName>
    </alternativeName>
    <alternativeName>
        <fullName evidence="6">tRNA(Ile)-lysidine synthetase</fullName>
    </alternativeName>
</protein>
<evidence type="ECO:0000259" key="7">
    <source>
        <dbReference type="Pfam" id="PF01171"/>
    </source>
</evidence>
<evidence type="ECO:0000313" key="9">
    <source>
        <dbReference type="Proteomes" id="UP000681075"/>
    </source>
</evidence>
<dbReference type="Pfam" id="PF01171">
    <property type="entry name" value="ATP_bind_3"/>
    <property type="match status" value="1"/>
</dbReference>
<evidence type="ECO:0000256" key="5">
    <source>
        <dbReference type="ARBA" id="ARBA00048539"/>
    </source>
</evidence>
<comment type="function">
    <text evidence="6">Ligates lysine onto the cytidine present at position 34 of the AUA codon-specific tRNA(Ile) that contains the anticodon CAU, in an ATP-dependent manner. Cytidine is converted to lysidine, thus changing the amino acid specificity of the tRNA from methionine to isoleucine.</text>
</comment>
<dbReference type="RefSeq" id="WP_420243267.1">
    <property type="nucleotide sequence ID" value="NZ_BOPV01000001.1"/>
</dbReference>
<evidence type="ECO:0000256" key="2">
    <source>
        <dbReference type="ARBA" id="ARBA00022694"/>
    </source>
</evidence>
<accession>A0A8S8X8F7</accession>
<dbReference type="SUPFAM" id="SSF52402">
    <property type="entry name" value="Adenine nucleotide alpha hydrolases-like"/>
    <property type="match status" value="1"/>
</dbReference>
<dbReference type="HAMAP" id="MF_01161">
    <property type="entry name" value="tRNA_Ile_lys_synt"/>
    <property type="match status" value="1"/>
</dbReference>
<dbReference type="Proteomes" id="UP000681075">
    <property type="component" value="Unassembled WGS sequence"/>
</dbReference>
<dbReference type="GO" id="GO:0005737">
    <property type="term" value="C:cytoplasm"/>
    <property type="evidence" value="ECO:0007669"/>
    <property type="project" value="UniProtKB-SubCell"/>
</dbReference>
<dbReference type="InterPro" id="IPR014729">
    <property type="entry name" value="Rossmann-like_a/b/a_fold"/>
</dbReference>
<dbReference type="PANTHER" id="PTHR43033:SF5">
    <property type="entry name" value="TRNA(ILE)-LYSIDINE SYNTHETASE"/>
    <property type="match status" value="1"/>
</dbReference>
<dbReference type="GO" id="GO:0005524">
    <property type="term" value="F:ATP binding"/>
    <property type="evidence" value="ECO:0007669"/>
    <property type="project" value="UniProtKB-UniRule"/>
</dbReference>
<dbReference type="CDD" id="cd01992">
    <property type="entry name" value="TilS_N"/>
    <property type="match status" value="1"/>
</dbReference>
<dbReference type="Gene3D" id="3.40.50.620">
    <property type="entry name" value="HUPs"/>
    <property type="match status" value="1"/>
</dbReference>
<evidence type="ECO:0000256" key="4">
    <source>
        <dbReference type="ARBA" id="ARBA00022840"/>
    </source>
</evidence>
<dbReference type="GO" id="GO:0006400">
    <property type="term" value="P:tRNA modification"/>
    <property type="evidence" value="ECO:0007669"/>
    <property type="project" value="UniProtKB-UniRule"/>
</dbReference>
<evidence type="ECO:0000313" key="8">
    <source>
        <dbReference type="EMBL" id="GIL40158.1"/>
    </source>
</evidence>
<feature type="binding site" evidence="6">
    <location>
        <begin position="33"/>
        <end position="38"/>
    </location>
    <ligand>
        <name>ATP</name>
        <dbReference type="ChEBI" id="CHEBI:30616"/>
    </ligand>
</feature>
<comment type="catalytic activity">
    <reaction evidence="5 6">
        <text>cytidine(34) in tRNA(Ile2) + L-lysine + ATP = lysidine(34) in tRNA(Ile2) + AMP + diphosphate + H(+)</text>
        <dbReference type="Rhea" id="RHEA:43744"/>
        <dbReference type="Rhea" id="RHEA-COMP:10625"/>
        <dbReference type="Rhea" id="RHEA-COMP:10670"/>
        <dbReference type="ChEBI" id="CHEBI:15378"/>
        <dbReference type="ChEBI" id="CHEBI:30616"/>
        <dbReference type="ChEBI" id="CHEBI:32551"/>
        <dbReference type="ChEBI" id="CHEBI:33019"/>
        <dbReference type="ChEBI" id="CHEBI:82748"/>
        <dbReference type="ChEBI" id="CHEBI:83665"/>
        <dbReference type="ChEBI" id="CHEBI:456215"/>
        <dbReference type="EC" id="6.3.4.19"/>
    </reaction>
</comment>
<keyword evidence="2 6" id="KW-0819">tRNA processing</keyword>
<dbReference type="EMBL" id="BOPV01000001">
    <property type="protein sequence ID" value="GIL40158.1"/>
    <property type="molecule type" value="Genomic_DNA"/>
</dbReference>
<dbReference type="InterPro" id="IPR011063">
    <property type="entry name" value="TilS/TtcA_N"/>
</dbReference>
<evidence type="ECO:0000256" key="3">
    <source>
        <dbReference type="ARBA" id="ARBA00022741"/>
    </source>
</evidence>